<protein>
    <recommendedName>
        <fullName evidence="4">PknH-like protein</fullName>
    </recommendedName>
</protein>
<keyword evidence="3" id="KW-1185">Reference proteome</keyword>
<evidence type="ECO:0000256" key="1">
    <source>
        <dbReference type="SAM" id="SignalP"/>
    </source>
</evidence>
<feature type="chain" id="PRO_5045643129" description="PknH-like protein" evidence="1">
    <location>
        <begin position="20"/>
        <end position="186"/>
    </location>
</feature>
<gene>
    <name evidence="2" type="ORF">OUY24_40595</name>
</gene>
<evidence type="ECO:0000313" key="3">
    <source>
        <dbReference type="Proteomes" id="UP001212498"/>
    </source>
</evidence>
<dbReference type="EMBL" id="JAPNUD010000242">
    <property type="protein sequence ID" value="MDA0646963.1"/>
    <property type="molecule type" value="Genomic_DNA"/>
</dbReference>
<feature type="signal peptide" evidence="1">
    <location>
        <begin position="1"/>
        <end position="19"/>
    </location>
</feature>
<reference evidence="2 3" key="1">
    <citation type="submission" date="2022-11" db="EMBL/GenBank/DDBJ databases">
        <title>Nonomuraea corallina sp. nov., a new species of the genus Nonomuraea isolated from sea side sediment in Thai sea.</title>
        <authorList>
            <person name="Ngamcharungchit C."/>
            <person name="Matsumoto A."/>
            <person name="Suriyachadkun C."/>
            <person name="Panbangred W."/>
            <person name="Inahashi Y."/>
            <person name="Intra B."/>
        </authorList>
    </citation>
    <scope>NUCLEOTIDE SEQUENCE [LARGE SCALE GENOMIC DNA]</scope>
    <source>
        <strain evidence="2 3">DSM 43553</strain>
    </source>
</reference>
<name>A0ABT4TBV5_9ACTN</name>
<organism evidence="2 3">
    <name type="scientific">Nonomuraea ferruginea</name>
    <dbReference type="NCBI Taxonomy" id="46174"/>
    <lineage>
        <taxon>Bacteria</taxon>
        <taxon>Bacillati</taxon>
        <taxon>Actinomycetota</taxon>
        <taxon>Actinomycetes</taxon>
        <taxon>Streptosporangiales</taxon>
        <taxon>Streptosporangiaceae</taxon>
        <taxon>Nonomuraea</taxon>
    </lineage>
</organism>
<accession>A0ABT4TBV5</accession>
<comment type="caution">
    <text evidence="2">The sequence shown here is derived from an EMBL/GenBank/DDBJ whole genome shotgun (WGS) entry which is preliminary data.</text>
</comment>
<keyword evidence="1" id="KW-0732">Signal</keyword>
<evidence type="ECO:0008006" key="4">
    <source>
        <dbReference type="Google" id="ProtNLM"/>
    </source>
</evidence>
<evidence type="ECO:0000313" key="2">
    <source>
        <dbReference type="EMBL" id="MDA0646963.1"/>
    </source>
</evidence>
<sequence>MFQLSLLLLALLSVFCSPAAPPVPERWRAWPVTRVFPYAVPGTSPSGAQVTYLLAGVAPEASCAAAFQPALPACVTALRATYADSTATYVATAGIAVLARPVPPGAAGPLRVPAVRPVAFPGGPAERFGERQCFTGTLIASHAPYVIATTAGYADGRSFRPGDQAVPRLGGFARQLATELHRGLTG</sequence>
<proteinExistence type="predicted"/>
<dbReference type="RefSeq" id="WP_219550892.1">
    <property type="nucleotide sequence ID" value="NZ_BAABFD010000016.1"/>
</dbReference>
<dbReference type="Proteomes" id="UP001212498">
    <property type="component" value="Unassembled WGS sequence"/>
</dbReference>